<reference evidence="8" key="1">
    <citation type="submission" date="2021-06" db="EMBL/GenBank/DDBJ databases">
        <authorList>
            <person name="Kallberg Y."/>
            <person name="Tangrot J."/>
            <person name="Rosling A."/>
        </authorList>
    </citation>
    <scope>NUCLEOTIDE SEQUENCE</scope>
    <source>
        <strain evidence="8">AZ414A</strain>
    </source>
</reference>
<keyword evidence="2" id="KW-0862">Zinc</keyword>
<keyword evidence="6" id="KW-0539">Nucleus</keyword>
<dbReference type="EMBL" id="CAJVPK010004936">
    <property type="protein sequence ID" value="CAG8640506.1"/>
    <property type="molecule type" value="Genomic_DNA"/>
</dbReference>
<feature type="non-terminal residue" evidence="8">
    <location>
        <position position="418"/>
    </location>
</feature>
<dbReference type="PANTHER" id="PTHR31313:SF81">
    <property type="entry name" value="TY1 ENHANCER ACTIVATOR"/>
    <property type="match status" value="1"/>
</dbReference>
<feature type="non-terminal residue" evidence="8">
    <location>
        <position position="1"/>
    </location>
</feature>
<sequence>TKTFESLEPPLPEISGTAEFPPSDLFGHLIEKFLTYGYASRVPLIHKPTFIKQLKDKHNQPSLFLLNSILAVSSHFTDDPRVRSDPDKPETAGEIFFKRALALMDDFMDRSRLSTVQSRNTSRIWMFIGMAVRMSLDLSLNRDCSKLNISKVEKAVRTRVFWCVMNSEVIACASFGKPIPIYDYNTKFPYEIEEDGEESQDVINFIHLTKLYKIYGNIIQSKPYSLQPGSLRNTLPAIEASLSSWEFALPPHLRYTPPNFGDPSPTNVSLYTAYIHQLYNAAIISLHRPYIDSEELSIDSIDSREKCRNAAINITKLSDCIEIENRGIFYMYSATAYCLSQAATIHLMDISDSEYFSIGKMYMERCINALKYLAEKSKFGQSRSMVEDALKTLETIFKIQVAKAEEEMNKSDKSLRIK</sequence>
<dbReference type="GO" id="GO:0008270">
    <property type="term" value="F:zinc ion binding"/>
    <property type="evidence" value="ECO:0007669"/>
    <property type="project" value="InterPro"/>
</dbReference>
<evidence type="ECO:0000313" key="8">
    <source>
        <dbReference type="EMBL" id="CAG8640506.1"/>
    </source>
</evidence>
<dbReference type="GO" id="GO:0003677">
    <property type="term" value="F:DNA binding"/>
    <property type="evidence" value="ECO:0007669"/>
    <property type="project" value="UniProtKB-KW"/>
</dbReference>
<dbReference type="Pfam" id="PF04082">
    <property type="entry name" value="Fungal_trans"/>
    <property type="match status" value="1"/>
</dbReference>
<evidence type="ECO:0000256" key="2">
    <source>
        <dbReference type="ARBA" id="ARBA00022833"/>
    </source>
</evidence>
<dbReference type="InterPro" id="IPR007219">
    <property type="entry name" value="XnlR_reg_dom"/>
</dbReference>
<comment type="caution">
    <text evidence="8">The sequence shown here is derived from an EMBL/GenBank/DDBJ whole genome shotgun (WGS) entry which is preliminary data.</text>
</comment>
<organism evidence="8 9">
    <name type="scientific">Diversispora eburnea</name>
    <dbReference type="NCBI Taxonomy" id="1213867"/>
    <lineage>
        <taxon>Eukaryota</taxon>
        <taxon>Fungi</taxon>
        <taxon>Fungi incertae sedis</taxon>
        <taxon>Mucoromycota</taxon>
        <taxon>Glomeromycotina</taxon>
        <taxon>Glomeromycetes</taxon>
        <taxon>Diversisporales</taxon>
        <taxon>Diversisporaceae</taxon>
        <taxon>Diversispora</taxon>
    </lineage>
</organism>
<dbReference type="CDD" id="cd12148">
    <property type="entry name" value="fungal_TF_MHR"/>
    <property type="match status" value="1"/>
</dbReference>
<dbReference type="PANTHER" id="PTHR31313">
    <property type="entry name" value="TY1 ENHANCER ACTIVATOR"/>
    <property type="match status" value="1"/>
</dbReference>
<protein>
    <submittedName>
        <fullName evidence="8">574_t:CDS:1</fullName>
    </submittedName>
</protein>
<dbReference type="Proteomes" id="UP000789706">
    <property type="component" value="Unassembled WGS sequence"/>
</dbReference>
<dbReference type="SMART" id="SM00906">
    <property type="entry name" value="Fungal_trans"/>
    <property type="match status" value="1"/>
</dbReference>
<keyword evidence="9" id="KW-1185">Reference proteome</keyword>
<evidence type="ECO:0000256" key="6">
    <source>
        <dbReference type="ARBA" id="ARBA00023242"/>
    </source>
</evidence>
<dbReference type="OrthoDB" id="2154091at2759"/>
<dbReference type="InterPro" id="IPR051615">
    <property type="entry name" value="Transcr_Regulatory_Elem"/>
</dbReference>
<dbReference type="GO" id="GO:0006351">
    <property type="term" value="P:DNA-templated transcription"/>
    <property type="evidence" value="ECO:0007669"/>
    <property type="project" value="InterPro"/>
</dbReference>
<keyword evidence="4" id="KW-0238">DNA-binding</keyword>
<proteinExistence type="predicted"/>
<keyword evidence="5" id="KW-0804">Transcription</keyword>
<evidence type="ECO:0000256" key="4">
    <source>
        <dbReference type="ARBA" id="ARBA00023125"/>
    </source>
</evidence>
<keyword evidence="3" id="KW-0805">Transcription regulation</keyword>
<evidence type="ECO:0000313" key="9">
    <source>
        <dbReference type="Proteomes" id="UP000789706"/>
    </source>
</evidence>
<evidence type="ECO:0000256" key="1">
    <source>
        <dbReference type="ARBA" id="ARBA00022723"/>
    </source>
</evidence>
<gene>
    <name evidence="8" type="ORF">DEBURN_LOCUS11146</name>
</gene>
<dbReference type="AlphaFoldDB" id="A0A9N9H0U1"/>
<evidence type="ECO:0000256" key="5">
    <source>
        <dbReference type="ARBA" id="ARBA00023163"/>
    </source>
</evidence>
<feature type="domain" description="Xylanolytic transcriptional activator regulatory" evidence="7">
    <location>
        <begin position="124"/>
        <end position="195"/>
    </location>
</feature>
<evidence type="ECO:0000256" key="3">
    <source>
        <dbReference type="ARBA" id="ARBA00023015"/>
    </source>
</evidence>
<accession>A0A9N9H0U1</accession>
<evidence type="ECO:0000259" key="7">
    <source>
        <dbReference type="SMART" id="SM00906"/>
    </source>
</evidence>
<name>A0A9N9H0U1_9GLOM</name>
<keyword evidence="1" id="KW-0479">Metal-binding</keyword>